<dbReference type="PANTHER" id="PTHR34580">
    <property type="match status" value="1"/>
</dbReference>
<dbReference type="InterPro" id="IPR036390">
    <property type="entry name" value="WH_DNA-bd_sf"/>
</dbReference>
<dbReference type="SUPFAM" id="SSF46785">
    <property type="entry name" value="Winged helix' DNA-binding domain"/>
    <property type="match status" value="1"/>
</dbReference>
<dbReference type="eggNOG" id="COG2378">
    <property type="taxonomic scope" value="Bacteria"/>
</dbReference>
<dbReference type="EMBL" id="ARYH01000003">
    <property type="protein sequence ID" value="KCZ83126.1"/>
    <property type="molecule type" value="Genomic_DNA"/>
</dbReference>
<evidence type="ECO:0000313" key="4">
    <source>
        <dbReference type="EMBL" id="KCZ83126.1"/>
    </source>
</evidence>
<dbReference type="Pfam" id="PF08279">
    <property type="entry name" value="HTH_11"/>
    <property type="match status" value="1"/>
</dbReference>
<keyword evidence="1" id="KW-0805">Transcription regulation</keyword>
<reference evidence="4 5" key="1">
    <citation type="journal article" date="2014" name="Antonie Van Leeuwenhoek">
        <title>Hyphomonas beringensis sp. nov. and Hyphomonas chukchiensis sp. nov., isolated from surface seawater of the Bering Sea and Chukchi Sea.</title>
        <authorList>
            <person name="Li C."/>
            <person name="Lai Q."/>
            <person name="Li G."/>
            <person name="Dong C."/>
            <person name="Wang J."/>
            <person name="Liao Y."/>
            <person name="Shao Z."/>
        </authorList>
    </citation>
    <scope>NUCLEOTIDE SEQUENCE [LARGE SCALE GENOMIC DNA]</scope>
    <source>
        <strain evidence="4 5">MHS-3</strain>
    </source>
</reference>
<dbReference type="OrthoDB" id="7173212at2"/>
<keyword evidence="2" id="KW-0804">Transcription</keyword>
<dbReference type="InterPro" id="IPR051534">
    <property type="entry name" value="CBASS_pafABC_assoc_protein"/>
</dbReference>
<dbReference type="Pfam" id="PF13280">
    <property type="entry name" value="WYL"/>
    <property type="match status" value="1"/>
</dbReference>
<dbReference type="PROSITE" id="PS51000">
    <property type="entry name" value="HTH_DEOR_2"/>
    <property type="match status" value="1"/>
</dbReference>
<dbReference type="InterPro" id="IPR013196">
    <property type="entry name" value="HTH_11"/>
</dbReference>
<dbReference type="RefSeq" id="WP_035573382.1">
    <property type="nucleotide sequence ID" value="NZ_ARYH01000003.1"/>
</dbReference>
<keyword evidence="5" id="KW-1185">Reference proteome</keyword>
<evidence type="ECO:0000259" key="3">
    <source>
        <dbReference type="PROSITE" id="PS51000"/>
    </source>
</evidence>
<dbReference type="InterPro" id="IPR026881">
    <property type="entry name" value="WYL_dom"/>
</dbReference>
<dbReference type="Gene3D" id="1.10.10.10">
    <property type="entry name" value="Winged helix-like DNA-binding domain superfamily/Winged helix DNA-binding domain"/>
    <property type="match status" value="1"/>
</dbReference>
<dbReference type="STRING" id="1280949.HAD_15602"/>
<dbReference type="Proteomes" id="UP000027446">
    <property type="component" value="Unassembled WGS sequence"/>
</dbReference>
<dbReference type="InterPro" id="IPR036388">
    <property type="entry name" value="WH-like_DNA-bd_sf"/>
</dbReference>
<proteinExistence type="predicted"/>
<feature type="domain" description="HTH deoR-type" evidence="3">
    <location>
        <begin position="1"/>
        <end position="55"/>
    </location>
</feature>
<sequence>MELLAVRLKQNAHCTVGDLARELGVSERTISRDLSLMRDQGMQIDADRGRGGGVRLDRNWGVGRMNLSYAEAVDLLISLAVTEQMNSPMFLANLDSIRRQLVASFSPAKREMVDRLKSRILVGVTASTYVQAGTSPPPKPIVQALHQAFTDQETLAIRYQREDGETSSREIEPHYLLLKYPVWYVVAQDHLRNASRTFRCDRILAASRTGTHFRLLPKEAFQLTPDGDELVM</sequence>
<organism evidence="4 5">
    <name type="scientific">Hyphomonas adhaerens MHS-3</name>
    <dbReference type="NCBI Taxonomy" id="1280949"/>
    <lineage>
        <taxon>Bacteria</taxon>
        <taxon>Pseudomonadati</taxon>
        <taxon>Pseudomonadota</taxon>
        <taxon>Alphaproteobacteria</taxon>
        <taxon>Hyphomonadales</taxon>
        <taxon>Hyphomonadaceae</taxon>
        <taxon>Hyphomonas</taxon>
    </lineage>
</organism>
<dbReference type="PATRIC" id="fig|1280949.3.peg.3168"/>
<gene>
    <name evidence="4" type="ORF">HAD_15602</name>
</gene>
<dbReference type="AlphaFoldDB" id="A0A069E190"/>
<evidence type="ECO:0000313" key="5">
    <source>
        <dbReference type="Proteomes" id="UP000027446"/>
    </source>
</evidence>
<accession>A0A069E190</accession>
<comment type="caution">
    <text evidence="4">The sequence shown here is derived from an EMBL/GenBank/DDBJ whole genome shotgun (WGS) entry which is preliminary data.</text>
</comment>
<evidence type="ECO:0000256" key="1">
    <source>
        <dbReference type="ARBA" id="ARBA00023015"/>
    </source>
</evidence>
<dbReference type="InterPro" id="IPR001034">
    <property type="entry name" value="DeoR_HTH"/>
</dbReference>
<dbReference type="PANTHER" id="PTHR34580:SF1">
    <property type="entry name" value="PROTEIN PAFC"/>
    <property type="match status" value="1"/>
</dbReference>
<protein>
    <submittedName>
        <fullName evidence="4">Helix-turn-helix, type 11 domain-containing protein</fullName>
    </submittedName>
</protein>
<evidence type="ECO:0000256" key="2">
    <source>
        <dbReference type="ARBA" id="ARBA00023163"/>
    </source>
</evidence>
<dbReference type="PROSITE" id="PS52050">
    <property type="entry name" value="WYL"/>
    <property type="match status" value="1"/>
</dbReference>
<name>A0A069E190_9PROT</name>
<dbReference type="GO" id="GO:0003700">
    <property type="term" value="F:DNA-binding transcription factor activity"/>
    <property type="evidence" value="ECO:0007669"/>
    <property type="project" value="InterPro"/>
</dbReference>